<dbReference type="GO" id="GO:0016020">
    <property type="term" value="C:membrane"/>
    <property type="evidence" value="ECO:0007669"/>
    <property type="project" value="InterPro"/>
</dbReference>
<dbReference type="PANTHER" id="PTHR34220:SF7">
    <property type="entry name" value="SENSOR HISTIDINE KINASE YPDA"/>
    <property type="match status" value="1"/>
</dbReference>
<dbReference type="Pfam" id="PF06580">
    <property type="entry name" value="His_kinase"/>
    <property type="match status" value="1"/>
</dbReference>
<dbReference type="PANTHER" id="PTHR34220">
    <property type="entry name" value="SENSOR HISTIDINE KINASE YPDA"/>
    <property type="match status" value="1"/>
</dbReference>
<keyword evidence="4" id="KW-1185">Reference proteome</keyword>
<evidence type="ECO:0000259" key="2">
    <source>
        <dbReference type="Pfam" id="PF06580"/>
    </source>
</evidence>
<evidence type="ECO:0000313" key="3">
    <source>
        <dbReference type="EMBL" id="PWG79962.1"/>
    </source>
</evidence>
<reference evidence="3 4" key="1">
    <citation type="submission" date="2018-04" db="EMBL/GenBank/DDBJ databases">
        <title>Pedobacter chongqingensis sp. nov., isolated from a rottenly hemp rope.</title>
        <authorList>
            <person name="Cai Y."/>
        </authorList>
    </citation>
    <scope>NUCLEOTIDE SEQUENCE [LARGE SCALE GENOMIC DNA]</scope>
    <source>
        <strain evidence="3 4">FJ4-8</strain>
    </source>
</reference>
<feature type="transmembrane region" description="Helical" evidence="1">
    <location>
        <begin position="16"/>
        <end position="35"/>
    </location>
</feature>
<dbReference type="InterPro" id="IPR036890">
    <property type="entry name" value="HATPase_C_sf"/>
</dbReference>
<evidence type="ECO:0000313" key="4">
    <source>
        <dbReference type="Proteomes" id="UP000245647"/>
    </source>
</evidence>
<dbReference type="AlphaFoldDB" id="A0A2U2PFC4"/>
<gene>
    <name evidence="3" type="ORF">DDR33_14275</name>
</gene>
<accession>A0A2U2PFC4</accession>
<feature type="transmembrane region" description="Helical" evidence="1">
    <location>
        <begin position="145"/>
        <end position="168"/>
    </location>
</feature>
<dbReference type="InterPro" id="IPR050640">
    <property type="entry name" value="Bact_2-comp_sensor_kinase"/>
</dbReference>
<proteinExistence type="predicted"/>
<feature type="transmembrane region" description="Helical" evidence="1">
    <location>
        <begin position="180"/>
        <end position="200"/>
    </location>
</feature>
<keyword evidence="1" id="KW-0812">Transmembrane</keyword>
<dbReference type="OrthoDB" id="9792992at2"/>
<dbReference type="Proteomes" id="UP000245647">
    <property type="component" value="Unassembled WGS sequence"/>
</dbReference>
<protein>
    <submittedName>
        <fullName evidence="3">Sensor histidine kinase</fullName>
    </submittedName>
</protein>
<feature type="domain" description="Signal transduction histidine kinase internal region" evidence="2">
    <location>
        <begin position="316"/>
        <end position="392"/>
    </location>
</feature>
<comment type="caution">
    <text evidence="3">The sequence shown here is derived from an EMBL/GenBank/DDBJ whole genome shotgun (WGS) entry which is preliminary data.</text>
</comment>
<dbReference type="GO" id="GO:0000155">
    <property type="term" value="F:phosphorelay sensor kinase activity"/>
    <property type="evidence" value="ECO:0007669"/>
    <property type="project" value="InterPro"/>
</dbReference>
<dbReference type="EMBL" id="QEAS01000011">
    <property type="protein sequence ID" value="PWG79962.1"/>
    <property type="molecule type" value="Genomic_DNA"/>
</dbReference>
<keyword evidence="1" id="KW-0472">Membrane</keyword>
<keyword evidence="1" id="KW-1133">Transmembrane helix</keyword>
<feature type="transmembrane region" description="Helical" evidence="1">
    <location>
        <begin position="241"/>
        <end position="266"/>
    </location>
</feature>
<name>A0A2U2PFC4_9SPHI</name>
<sequence>MKEFISKSVNLAKIEFWAATTTFVFSVFFLTANAVKSESSDVWTSSRYLFQEARIPFNYTQDYFFPQIVRYTLFYLSFLLLNFRVVPDLVKKQKLVQNILLVLLSFLIIGFVLGVTDTYLKNYMFIRYKTEQEAFNYFFQNSFVLAAWMILMYGLYSVIKYTGVYLILNSETIQSKYQMVTSDGIAAFVVWMVITLLMLLTDVNEIFLYGWVIVIPISIFIYWFSFYAYIPQNLNRKRPFWAYFGSVLWVVLISAVILAFLAFAFIGGRAVAIILFNSVFQLLITAPVSWELYKRRQKGNEEMRNLRTALGQSDANLGFLRSQINPHFLFNALNTIYGTALQEGASRTSEGVERLGDMMRFMLQENVQEKISLTREIDYLNNYIILQRLRTDTSPDVKIITDIDESINNLQISPMLLIPFVENAFKHGISLRQPSHIKVSLHIKNSTVYFDVNNSVHVKPDNDPEKDRNGIGLENVKQRLQLLYPRKHDLMIRETAKEFFIHLTILLE</sequence>
<feature type="transmembrane region" description="Helical" evidence="1">
    <location>
        <begin position="95"/>
        <end position="115"/>
    </location>
</feature>
<feature type="transmembrane region" description="Helical" evidence="1">
    <location>
        <begin position="64"/>
        <end position="83"/>
    </location>
</feature>
<dbReference type="RefSeq" id="WP_109416479.1">
    <property type="nucleotide sequence ID" value="NZ_QEAS01000011.1"/>
</dbReference>
<evidence type="ECO:0000256" key="1">
    <source>
        <dbReference type="SAM" id="Phobius"/>
    </source>
</evidence>
<feature type="transmembrane region" description="Helical" evidence="1">
    <location>
        <begin position="206"/>
        <end position="229"/>
    </location>
</feature>
<keyword evidence="3" id="KW-0418">Kinase</keyword>
<keyword evidence="3" id="KW-0808">Transferase</keyword>
<organism evidence="3 4">
    <name type="scientific">Pararcticibacter amylolyticus</name>
    <dbReference type="NCBI Taxonomy" id="2173175"/>
    <lineage>
        <taxon>Bacteria</taxon>
        <taxon>Pseudomonadati</taxon>
        <taxon>Bacteroidota</taxon>
        <taxon>Sphingobacteriia</taxon>
        <taxon>Sphingobacteriales</taxon>
        <taxon>Sphingobacteriaceae</taxon>
        <taxon>Pararcticibacter</taxon>
    </lineage>
</organism>
<feature type="transmembrane region" description="Helical" evidence="1">
    <location>
        <begin position="272"/>
        <end position="293"/>
    </location>
</feature>
<dbReference type="SUPFAM" id="SSF55874">
    <property type="entry name" value="ATPase domain of HSP90 chaperone/DNA topoisomerase II/histidine kinase"/>
    <property type="match status" value="1"/>
</dbReference>
<dbReference type="Gene3D" id="3.30.565.10">
    <property type="entry name" value="Histidine kinase-like ATPase, C-terminal domain"/>
    <property type="match status" value="1"/>
</dbReference>
<dbReference type="InterPro" id="IPR010559">
    <property type="entry name" value="Sig_transdc_His_kin_internal"/>
</dbReference>